<protein>
    <recommendedName>
        <fullName evidence="3">DUF3990 domain-containing protein</fullName>
    </recommendedName>
</protein>
<dbReference type="RefSeq" id="WP_204500412.1">
    <property type="nucleotide sequence ID" value="NZ_JACJKJ010000009.1"/>
</dbReference>
<evidence type="ECO:0000313" key="2">
    <source>
        <dbReference type="Proteomes" id="UP000782117"/>
    </source>
</evidence>
<evidence type="ECO:0008006" key="3">
    <source>
        <dbReference type="Google" id="ProtNLM"/>
    </source>
</evidence>
<reference evidence="1 2" key="1">
    <citation type="journal article" date="2021" name="Sci. Rep.">
        <title>The distribution of antibiotic resistance genes in chicken gut microbiota commensals.</title>
        <authorList>
            <person name="Juricova H."/>
            <person name="Matiasovicova J."/>
            <person name="Kubasova T."/>
            <person name="Cejkova D."/>
            <person name="Rychlik I."/>
        </authorList>
    </citation>
    <scope>NUCLEOTIDE SEQUENCE [LARGE SCALE GENOMIC DNA]</scope>
    <source>
        <strain evidence="1 2">An768</strain>
    </source>
</reference>
<organism evidence="1 2">
    <name type="scientific">Bacteroides caecicola</name>
    <dbReference type="NCBI Taxonomy" id="1462569"/>
    <lineage>
        <taxon>Bacteria</taxon>
        <taxon>Pseudomonadati</taxon>
        <taxon>Bacteroidota</taxon>
        <taxon>Bacteroidia</taxon>
        <taxon>Bacteroidales</taxon>
        <taxon>Bacteroidaceae</taxon>
        <taxon>Bacteroides</taxon>
    </lineage>
</organism>
<comment type="caution">
    <text evidence="1">The sequence shown here is derived from an EMBL/GenBank/DDBJ whole genome shotgun (WGS) entry which is preliminary data.</text>
</comment>
<accession>A0ABS2F8M5</accession>
<evidence type="ECO:0000313" key="1">
    <source>
        <dbReference type="EMBL" id="MBM6806612.1"/>
    </source>
</evidence>
<proteinExistence type="predicted"/>
<dbReference type="EMBL" id="JACJKJ010000009">
    <property type="protein sequence ID" value="MBM6806612.1"/>
    <property type="molecule type" value="Genomic_DNA"/>
</dbReference>
<gene>
    <name evidence="1" type="ORF">H6A24_08905</name>
</gene>
<keyword evidence="2" id="KW-1185">Reference proteome</keyword>
<dbReference type="Proteomes" id="UP000782117">
    <property type="component" value="Unassembled WGS sequence"/>
</dbReference>
<name>A0ABS2F8M5_9BACE</name>
<sequence length="174" mass="20075">MEVFYHGSNTLFEHFDLANALKGNGKIKFGYGVYVTSHYSSAAKYASRNKEETDFYVYTVEVPELKEGNYIAFKQCVHPEIIRRAEEKLGVRIPQKDQQDGKFFRKFLAKRLTGKTDFLGEKAAAEFLDSIGVVCIVWPYNWNNPEAGTNRAIFDESKIQILKIEQINKDEFQK</sequence>